<keyword evidence="3 8" id="KW-1133">Transmembrane helix</keyword>
<dbReference type="PROSITE" id="PS50262">
    <property type="entry name" value="G_PROTEIN_RECEP_F1_2"/>
    <property type="match status" value="1"/>
</dbReference>
<feature type="transmembrane region" description="Helical" evidence="8">
    <location>
        <begin position="140"/>
        <end position="161"/>
    </location>
</feature>
<proteinExistence type="predicted"/>
<keyword evidence="5 8" id="KW-0472">Membrane</keyword>
<evidence type="ECO:0000256" key="5">
    <source>
        <dbReference type="ARBA" id="ARBA00023136"/>
    </source>
</evidence>
<feature type="transmembrane region" description="Helical" evidence="8">
    <location>
        <begin position="87"/>
        <end position="104"/>
    </location>
</feature>
<keyword evidence="4" id="KW-0297">G-protein coupled receptor</keyword>
<evidence type="ECO:0000259" key="9">
    <source>
        <dbReference type="PROSITE" id="PS50262"/>
    </source>
</evidence>
<evidence type="ECO:0000256" key="2">
    <source>
        <dbReference type="ARBA" id="ARBA00022692"/>
    </source>
</evidence>
<comment type="subcellular location">
    <subcellularLocation>
        <location evidence="1">Membrane</location>
        <topology evidence="1">Multi-pass membrane protein</topology>
    </subcellularLocation>
</comment>
<dbReference type="PANTHER" id="PTHR24243:SF208">
    <property type="entry name" value="PYROKININ-1 RECEPTOR"/>
    <property type="match status" value="1"/>
</dbReference>
<feature type="domain" description="G-protein coupled receptors family 1 profile" evidence="9">
    <location>
        <begin position="40"/>
        <end position="289"/>
    </location>
</feature>
<dbReference type="SMART" id="SM01381">
    <property type="entry name" value="7TM_GPCR_Srsx"/>
    <property type="match status" value="1"/>
</dbReference>
<evidence type="ECO:0000256" key="7">
    <source>
        <dbReference type="ARBA" id="ARBA00023224"/>
    </source>
</evidence>
<dbReference type="InterPro" id="IPR017452">
    <property type="entry name" value="GPCR_Rhodpsn_7TM"/>
</dbReference>
<dbReference type="PRINTS" id="PR00237">
    <property type="entry name" value="GPCRRHODOPSN"/>
</dbReference>
<keyword evidence="6" id="KW-0675">Receptor</keyword>
<accession>A0ABN8RCF2</accession>
<dbReference type="Pfam" id="PF00001">
    <property type="entry name" value="7tm_1"/>
    <property type="match status" value="1"/>
</dbReference>
<organism evidence="10 11">
    <name type="scientific">Porites lobata</name>
    <dbReference type="NCBI Taxonomy" id="104759"/>
    <lineage>
        <taxon>Eukaryota</taxon>
        <taxon>Metazoa</taxon>
        <taxon>Cnidaria</taxon>
        <taxon>Anthozoa</taxon>
        <taxon>Hexacorallia</taxon>
        <taxon>Scleractinia</taxon>
        <taxon>Fungiina</taxon>
        <taxon>Poritidae</taxon>
        <taxon>Porites</taxon>
    </lineage>
</organism>
<keyword evidence="11" id="KW-1185">Reference proteome</keyword>
<name>A0ABN8RCF2_9CNID</name>
<dbReference type="Gene3D" id="1.20.1070.10">
    <property type="entry name" value="Rhodopsin 7-helix transmembrane proteins"/>
    <property type="match status" value="1"/>
</dbReference>
<evidence type="ECO:0000256" key="6">
    <source>
        <dbReference type="ARBA" id="ARBA00023170"/>
    </source>
</evidence>
<reference evidence="10 11" key="1">
    <citation type="submission" date="2022-05" db="EMBL/GenBank/DDBJ databases">
        <authorList>
            <consortium name="Genoscope - CEA"/>
            <person name="William W."/>
        </authorList>
    </citation>
    <scope>NUCLEOTIDE SEQUENCE [LARGE SCALE GENOMIC DNA]</scope>
</reference>
<protein>
    <recommendedName>
        <fullName evidence="9">G-protein coupled receptors family 1 profile domain-containing protein</fullName>
    </recommendedName>
</protein>
<dbReference type="InterPro" id="IPR000276">
    <property type="entry name" value="GPCR_Rhodpsn"/>
</dbReference>
<dbReference type="CDD" id="cd00637">
    <property type="entry name" value="7tm_classA_rhodopsin-like"/>
    <property type="match status" value="1"/>
</dbReference>
<gene>
    <name evidence="10" type="ORF">PLOB_00018548</name>
</gene>
<evidence type="ECO:0000256" key="3">
    <source>
        <dbReference type="ARBA" id="ARBA00022989"/>
    </source>
</evidence>
<feature type="transmembrane region" description="Helical" evidence="8">
    <location>
        <begin position="269"/>
        <end position="292"/>
    </location>
</feature>
<evidence type="ECO:0000313" key="10">
    <source>
        <dbReference type="EMBL" id="CAH3176911.1"/>
    </source>
</evidence>
<feature type="transmembrane region" description="Helical" evidence="8">
    <location>
        <begin position="181"/>
        <end position="204"/>
    </location>
</feature>
<dbReference type="SUPFAM" id="SSF81321">
    <property type="entry name" value="Family A G protein-coupled receptor-like"/>
    <property type="match status" value="1"/>
</dbReference>
<feature type="transmembrane region" description="Helical" evidence="8">
    <location>
        <begin position="230"/>
        <end position="249"/>
    </location>
</feature>
<feature type="transmembrane region" description="Helical" evidence="8">
    <location>
        <begin position="27"/>
        <end position="49"/>
    </location>
</feature>
<comment type="caution">
    <text evidence="10">The sequence shown here is derived from an EMBL/GenBank/DDBJ whole genome shotgun (WGS) entry which is preliminary data.</text>
</comment>
<dbReference type="PANTHER" id="PTHR24243">
    <property type="entry name" value="G-PROTEIN COUPLED RECEPTOR"/>
    <property type="match status" value="1"/>
</dbReference>
<keyword evidence="7" id="KW-0807">Transducer</keyword>
<keyword evidence="2 8" id="KW-0812">Transmembrane</keyword>
<evidence type="ECO:0000256" key="4">
    <source>
        <dbReference type="ARBA" id="ARBA00023040"/>
    </source>
</evidence>
<dbReference type="Proteomes" id="UP001159405">
    <property type="component" value="Unassembled WGS sequence"/>
</dbReference>
<evidence type="ECO:0000256" key="1">
    <source>
        <dbReference type="ARBA" id="ARBA00004141"/>
    </source>
</evidence>
<feature type="transmembrane region" description="Helical" evidence="8">
    <location>
        <begin position="61"/>
        <end position="81"/>
    </location>
</feature>
<dbReference type="EMBL" id="CALNXK010000218">
    <property type="protein sequence ID" value="CAH3176911.1"/>
    <property type="molecule type" value="Genomic_DNA"/>
</dbReference>
<sequence>MNTTANGSNFWSCSSLINLSAVRIGEIISYSLILVVSLIGNSLIGLIVYKTPNMRKPINYLITNMAMSDLLFPLFTIPPLLSVNDDWLISGPLGLALCKLYLYLPFVSYSVSGQSHILIAVDRFVAVVFPLRSPLIGRKWFPLIITATWIVAMTLHTPMLVNGKVFYDDGMFCGYFLEEAWPSVVASTYITIVLLVILYSIILIKLKLQAPPGEQSTNVEKQRKRRNKNALRMAIAIVLAFLFCCVPNTTARLIMMLNNSVSYSCSFKLFTIFAHLMYIANCTVNPFICLIFSSNYRQGLRKLLKC</sequence>
<evidence type="ECO:0000256" key="8">
    <source>
        <dbReference type="SAM" id="Phobius"/>
    </source>
</evidence>
<evidence type="ECO:0000313" key="11">
    <source>
        <dbReference type="Proteomes" id="UP001159405"/>
    </source>
</evidence>